<evidence type="ECO:0000313" key="3">
    <source>
        <dbReference type="EMBL" id="NOL43150.1"/>
    </source>
</evidence>
<dbReference type="Proteomes" id="UP000553957">
    <property type="component" value="Unassembled WGS sequence"/>
</dbReference>
<accession>A0A7Y4L2H8</accession>
<name>A0A7Y4L2H8_9ACTN</name>
<feature type="signal peptide" evidence="1">
    <location>
        <begin position="1"/>
        <end position="19"/>
    </location>
</feature>
<organism evidence="3 4">
    <name type="scientific">Kribbella sandramycini</name>
    <dbReference type="NCBI Taxonomy" id="60450"/>
    <lineage>
        <taxon>Bacteria</taxon>
        <taxon>Bacillati</taxon>
        <taxon>Actinomycetota</taxon>
        <taxon>Actinomycetes</taxon>
        <taxon>Propionibacteriales</taxon>
        <taxon>Kribbellaceae</taxon>
        <taxon>Kribbella</taxon>
    </lineage>
</organism>
<reference evidence="2 5" key="2">
    <citation type="submission" date="2020-08" db="EMBL/GenBank/DDBJ databases">
        <title>Sequencing the genomes of 1000 actinobacteria strains.</title>
        <authorList>
            <person name="Klenk H.-P."/>
        </authorList>
    </citation>
    <scope>NUCLEOTIDE SEQUENCE [LARGE SCALE GENOMIC DNA]</scope>
    <source>
        <strain evidence="2 5">DSM 15626</strain>
    </source>
</reference>
<dbReference type="EMBL" id="JACHKF010000001">
    <property type="protein sequence ID" value="MBB6566183.1"/>
    <property type="molecule type" value="Genomic_DNA"/>
</dbReference>
<evidence type="ECO:0000256" key="1">
    <source>
        <dbReference type="SAM" id="SignalP"/>
    </source>
</evidence>
<evidence type="ECO:0000313" key="4">
    <source>
        <dbReference type="Proteomes" id="UP000534306"/>
    </source>
</evidence>
<keyword evidence="1" id="KW-0732">Signal</keyword>
<dbReference type="RefSeq" id="WP_171675833.1">
    <property type="nucleotide sequence ID" value="NZ_BAAAGT010000010.1"/>
</dbReference>
<dbReference type="PROSITE" id="PS51257">
    <property type="entry name" value="PROKAR_LIPOPROTEIN"/>
    <property type="match status" value="1"/>
</dbReference>
<dbReference type="EMBL" id="JABJRC010000005">
    <property type="protein sequence ID" value="NOL43150.1"/>
    <property type="molecule type" value="Genomic_DNA"/>
</dbReference>
<dbReference type="AlphaFoldDB" id="A0A7Y4L2H8"/>
<gene>
    <name evidence="2" type="ORF">HNR71_001820</name>
    <name evidence="3" type="ORF">HPO96_23170</name>
</gene>
<evidence type="ECO:0000313" key="5">
    <source>
        <dbReference type="Proteomes" id="UP000553957"/>
    </source>
</evidence>
<comment type="caution">
    <text evidence="3">The sequence shown here is derived from an EMBL/GenBank/DDBJ whole genome shotgun (WGS) entry which is preliminary data.</text>
</comment>
<keyword evidence="4" id="KW-1185">Reference proteome</keyword>
<proteinExistence type="predicted"/>
<sequence length="81" mass="8977">MNRLITTALAALVVATATACGPTGTVVDKDQRTRQKIVNGKPQYEPCWWIKIRDSAGETHTFCTSRAKWRKVGKGDIWSGE</sequence>
<evidence type="ECO:0000313" key="2">
    <source>
        <dbReference type="EMBL" id="MBB6566183.1"/>
    </source>
</evidence>
<reference evidence="3 4" key="1">
    <citation type="submission" date="2020-05" db="EMBL/GenBank/DDBJ databases">
        <title>Genome sequence of Kribbella sandramycini ATCC 39419.</title>
        <authorList>
            <person name="Maclea K.S."/>
            <person name="Fair J.L."/>
        </authorList>
    </citation>
    <scope>NUCLEOTIDE SEQUENCE [LARGE SCALE GENOMIC DNA]</scope>
    <source>
        <strain evidence="3 4">ATCC 39419</strain>
    </source>
</reference>
<dbReference type="Proteomes" id="UP000534306">
    <property type="component" value="Unassembled WGS sequence"/>
</dbReference>
<protein>
    <submittedName>
        <fullName evidence="3">Uncharacterized protein</fullName>
    </submittedName>
</protein>
<feature type="chain" id="PRO_5036217755" evidence="1">
    <location>
        <begin position="20"/>
        <end position="81"/>
    </location>
</feature>